<dbReference type="GO" id="GO:0032221">
    <property type="term" value="C:Rpd3S complex"/>
    <property type="evidence" value="ECO:0007669"/>
    <property type="project" value="UniProtKB-ARBA"/>
</dbReference>
<dbReference type="InterPro" id="IPR003084">
    <property type="entry name" value="HDAC_I/II"/>
</dbReference>
<dbReference type="PANTHER" id="PTHR10625">
    <property type="entry name" value="HISTONE DEACETYLASE HDAC1-RELATED"/>
    <property type="match status" value="1"/>
</dbReference>
<feature type="compositionally biased region" description="Basic and acidic residues" evidence="14">
    <location>
        <begin position="461"/>
        <end position="474"/>
    </location>
</feature>
<keyword evidence="5 10" id="KW-0156">Chromatin regulator</keyword>
<dbReference type="GO" id="GO:0046872">
    <property type="term" value="F:metal ion binding"/>
    <property type="evidence" value="ECO:0007669"/>
    <property type="project" value="UniProtKB-KW"/>
</dbReference>
<dbReference type="InterPro" id="IPR037138">
    <property type="entry name" value="His_deacetylse_dom_sf"/>
</dbReference>
<dbReference type="InterPro" id="IPR023801">
    <property type="entry name" value="His_deacetylse_dom"/>
</dbReference>
<dbReference type="SUPFAM" id="SSF52768">
    <property type="entry name" value="Arginase/deacetylase"/>
    <property type="match status" value="1"/>
</dbReference>
<dbReference type="Pfam" id="PF00850">
    <property type="entry name" value="Hist_deacetyl"/>
    <property type="match status" value="1"/>
</dbReference>
<reference evidence="16" key="1">
    <citation type="submission" date="2023-03" db="EMBL/GenBank/DDBJ databases">
        <title>Mating type loci evolution in Malassezia.</title>
        <authorList>
            <person name="Coelho M.A."/>
        </authorList>
    </citation>
    <scope>NUCLEOTIDE SEQUENCE</scope>
    <source>
        <strain evidence="16">CBS 11721</strain>
    </source>
</reference>
<evidence type="ECO:0000256" key="7">
    <source>
        <dbReference type="ARBA" id="ARBA00023163"/>
    </source>
</evidence>
<accession>A0AAF0J6Z7</accession>
<evidence type="ECO:0000313" key="17">
    <source>
        <dbReference type="Proteomes" id="UP001219933"/>
    </source>
</evidence>
<keyword evidence="13" id="KW-0479">Metal-binding</keyword>
<feature type="compositionally biased region" description="Low complexity" evidence="14">
    <location>
        <begin position="483"/>
        <end position="524"/>
    </location>
</feature>
<evidence type="ECO:0000259" key="15">
    <source>
        <dbReference type="Pfam" id="PF00850"/>
    </source>
</evidence>
<keyword evidence="8 10" id="KW-0539">Nucleus</keyword>
<dbReference type="InterPro" id="IPR023696">
    <property type="entry name" value="Ureohydrolase_dom_sf"/>
</dbReference>
<dbReference type="Proteomes" id="UP001219933">
    <property type="component" value="Chromosome 3"/>
</dbReference>
<dbReference type="PRINTS" id="PR01270">
    <property type="entry name" value="HDASUPER"/>
</dbReference>
<feature type="region of interest" description="Disordered" evidence="14">
    <location>
        <begin position="422"/>
        <end position="538"/>
    </location>
</feature>
<keyword evidence="17" id="KW-1185">Reference proteome</keyword>
<dbReference type="GO" id="GO:0070210">
    <property type="term" value="C:Rpd3L-Expanded complex"/>
    <property type="evidence" value="ECO:0007669"/>
    <property type="project" value="TreeGrafter"/>
</dbReference>
<feature type="binding site" evidence="13">
    <location>
        <position position="207"/>
    </location>
    <ligand>
        <name>a divalent metal cation</name>
        <dbReference type="ChEBI" id="CHEBI:60240"/>
    </ligand>
</feature>
<keyword evidence="6 10" id="KW-0805">Transcription regulation</keyword>
<evidence type="ECO:0000256" key="9">
    <source>
        <dbReference type="ARBA" id="ARBA00061569"/>
    </source>
</evidence>
<organism evidence="16 17">
    <name type="scientific">Malassezia cuniculi</name>
    <dbReference type="NCBI Taxonomy" id="948313"/>
    <lineage>
        <taxon>Eukaryota</taxon>
        <taxon>Fungi</taxon>
        <taxon>Dikarya</taxon>
        <taxon>Basidiomycota</taxon>
        <taxon>Ustilaginomycotina</taxon>
        <taxon>Malasseziomycetes</taxon>
        <taxon>Malasseziales</taxon>
        <taxon>Malasseziaceae</taxon>
        <taxon>Malassezia</taxon>
    </lineage>
</organism>
<dbReference type="EMBL" id="CP119879">
    <property type="protein sequence ID" value="WFD35595.1"/>
    <property type="molecule type" value="Genomic_DNA"/>
</dbReference>
<protein>
    <recommendedName>
        <fullName evidence="2 10">Histone deacetylase</fullName>
        <ecNumber evidence="2 10">3.5.1.98</ecNumber>
    </recommendedName>
</protein>
<comment type="similarity">
    <text evidence="9 10">Belongs to the histone deacetylase family. HD Type 1 subfamily.</text>
</comment>
<evidence type="ECO:0000256" key="12">
    <source>
        <dbReference type="PIRSR" id="PIRSR037913-2"/>
    </source>
</evidence>
<comment type="subcellular location">
    <subcellularLocation>
        <location evidence="1 10">Nucleus</location>
    </subcellularLocation>
</comment>
<evidence type="ECO:0000256" key="10">
    <source>
        <dbReference type="PIRNR" id="PIRNR037913"/>
    </source>
</evidence>
<dbReference type="PIRSF" id="PIRSF037913">
    <property type="entry name" value="His_deacetylse_1"/>
    <property type="match status" value="1"/>
</dbReference>
<dbReference type="PRINTS" id="PR01271">
    <property type="entry name" value="HISDACETLASE"/>
</dbReference>
<evidence type="ECO:0000256" key="13">
    <source>
        <dbReference type="PIRSR" id="PIRSR037913-3"/>
    </source>
</evidence>
<proteinExistence type="inferred from homology"/>
<dbReference type="EC" id="3.5.1.98" evidence="2 10"/>
<evidence type="ECO:0000256" key="2">
    <source>
        <dbReference type="ARBA" id="ARBA00012111"/>
    </source>
</evidence>
<feature type="binding site" evidence="12">
    <location>
        <position position="332"/>
    </location>
    <ligand>
        <name>substrate</name>
    </ligand>
</feature>
<dbReference type="GO" id="GO:0031507">
    <property type="term" value="P:heterochromatin formation"/>
    <property type="evidence" value="ECO:0007669"/>
    <property type="project" value="TreeGrafter"/>
</dbReference>
<evidence type="ECO:0000256" key="6">
    <source>
        <dbReference type="ARBA" id="ARBA00023015"/>
    </source>
</evidence>
<evidence type="ECO:0000256" key="5">
    <source>
        <dbReference type="ARBA" id="ARBA00022853"/>
    </source>
</evidence>
<sequence length="538" mass="60313">MSQPTFLPANASAGTTGAYAAHDTPLMQPIARDSHRPARVCYFFDSDIGNFHYGPGHPMKPTRIRMCHSLVMNYGLYKKMEIFRAKPATKREMSQFHTDEYVDFLYRVTPDTVDSFVREQAKFNVGDDCPVFDGLFEYCSISAGGSMEGAARLSRDKCDIAINWAGGLHHAKKGEASGFCYINDIVLGILELLRYHPRVLYIDIDVHHGDGVEEAFYTTDRVMTCSFHKYGEFFPGTGELRDTGFEKGKNYACNVPLRDGITDETYKSVFQPVIRRIMEQYQPSAVVLQCGSDSLSGDKLGCFNLSMRGHASCVEFVKSFGLPLLLLGGGGYTMRNVSRAWAYETGLASGQELSPILPVNEYYEYFGPDYRLDVRPSNMEDLNTREYLDKVVSQVFENLRHVAPAPSVQGHVEPRLAHDMAIDDEDDDKDDPNMRPSQIQRVRDKRIQHEAELSDSEDEGESHRRDRTNWRDTMEIDPIGPVQPGQSAEQSAPQQAQQEQQTQQQHTQPQQSAEQSQPAQQPAVPQGPPGPGASDTQS</sequence>
<dbReference type="InterPro" id="IPR000286">
    <property type="entry name" value="HDACs"/>
</dbReference>
<feature type="compositionally biased region" description="Basic and acidic residues" evidence="14">
    <location>
        <begin position="441"/>
        <end position="452"/>
    </location>
</feature>
<dbReference type="AlphaFoldDB" id="A0AAF0J6Z7"/>
<feature type="active site" description="Proton acceptor" evidence="11">
    <location>
        <position position="170"/>
    </location>
</feature>
<feature type="domain" description="Histone deacetylase" evidence="15">
    <location>
        <begin position="57"/>
        <end position="345"/>
    </location>
</feature>
<evidence type="ECO:0000256" key="4">
    <source>
        <dbReference type="ARBA" id="ARBA00022801"/>
    </source>
</evidence>
<feature type="binding site" evidence="12">
    <location>
        <position position="128"/>
    </location>
    <ligand>
        <name>substrate</name>
    </ligand>
</feature>
<evidence type="ECO:0000256" key="3">
    <source>
        <dbReference type="ARBA" id="ARBA00022491"/>
    </source>
</evidence>
<evidence type="ECO:0000313" key="16">
    <source>
        <dbReference type="EMBL" id="WFD35595.1"/>
    </source>
</evidence>
<feature type="binding site" evidence="13">
    <location>
        <position position="293"/>
    </location>
    <ligand>
        <name>a divalent metal cation</name>
        <dbReference type="ChEBI" id="CHEBI:60240"/>
    </ligand>
</feature>
<dbReference type="GO" id="GO:0141221">
    <property type="term" value="F:histone deacetylase activity, hydrolytic mechanism"/>
    <property type="evidence" value="ECO:0007669"/>
    <property type="project" value="UniProtKB-EC"/>
</dbReference>
<gene>
    <name evidence="16" type="primary">RPD3</name>
    <name evidence="16" type="ORF">MCUN1_002451</name>
</gene>
<dbReference type="Gene3D" id="3.40.800.20">
    <property type="entry name" value="Histone deacetylase domain"/>
    <property type="match status" value="1"/>
</dbReference>
<feature type="binding site" evidence="13">
    <location>
        <position position="205"/>
    </location>
    <ligand>
        <name>a divalent metal cation</name>
        <dbReference type="ChEBI" id="CHEBI:60240"/>
    </ligand>
</feature>
<comment type="catalytic activity">
    <reaction evidence="10">
        <text>N(6)-acetyl-L-lysyl-[histone] + H2O = L-lysyl-[histone] + acetate</text>
        <dbReference type="Rhea" id="RHEA:58196"/>
        <dbReference type="Rhea" id="RHEA-COMP:9845"/>
        <dbReference type="Rhea" id="RHEA-COMP:11338"/>
        <dbReference type="ChEBI" id="CHEBI:15377"/>
        <dbReference type="ChEBI" id="CHEBI:29969"/>
        <dbReference type="ChEBI" id="CHEBI:30089"/>
        <dbReference type="ChEBI" id="CHEBI:61930"/>
        <dbReference type="EC" id="3.5.1.98"/>
    </reaction>
</comment>
<name>A0AAF0J6Z7_9BASI</name>
<keyword evidence="4 10" id="KW-0378">Hydrolase</keyword>
<evidence type="ECO:0000256" key="1">
    <source>
        <dbReference type="ARBA" id="ARBA00004123"/>
    </source>
</evidence>
<evidence type="ECO:0000256" key="14">
    <source>
        <dbReference type="SAM" id="MobiDB-lite"/>
    </source>
</evidence>
<feature type="binding site" evidence="12">
    <location>
        <position position="178"/>
    </location>
    <ligand>
        <name>substrate</name>
    </ligand>
</feature>
<evidence type="ECO:0000256" key="11">
    <source>
        <dbReference type="PIRSR" id="PIRSR037913-1"/>
    </source>
</evidence>
<evidence type="ECO:0000256" key="8">
    <source>
        <dbReference type="ARBA" id="ARBA00023242"/>
    </source>
</evidence>
<keyword evidence="3" id="KW-0678">Repressor</keyword>
<dbReference type="PANTHER" id="PTHR10625:SF10">
    <property type="entry name" value="HISTONE DEACETYLASE HDAC1"/>
    <property type="match status" value="1"/>
</dbReference>
<keyword evidence="7 10" id="KW-0804">Transcription</keyword>
<dbReference type="FunFam" id="3.40.800.20:FF:000001">
    <property type="entry name" value="Histone deacetylase"/>
    <property type="match status" value="1"/>
</dbReference>